<evidence type="ECO:0000313" key="1">
    <source>
        <dbReference type="EnsemblPlants" id="ONIVA04G23520.1"/>
    </source>
</evidence>
<dbReference type="Proteomes" id="UP000006591">
    <property type="component" value="Chromosome 4"/>
</dbReference>
<protein>
    <submittedName>
        <fullName evidence="1">Uncharacterized protein</fullName>
    </submittedName>
</protein>
<sequence length="124" mass="13237">MEAEAGSVAIVYDALPGLTMAFSPEEEEHLEGAAADLGGASTSASAAVEEVEDATATYFVFHNEITAARDALVDIPTTDFFSLDVSATVEDEPQPSQKCGLSRSLKRASEKKEIEEIGKIRKTR</sequence>
<keyword evidence="2" id="KW-1185">Reference proteome</keyword>
<reference evidence="1" key="2">
    <citation type="submission" date="2018-04" db="EMBL/GenBank/DDBJ databases">
        <title>OnivRS2 (Oryza nivara Reference Sequence Version 2).</title>
        <authorList>
            <person name="Zhang J."/>
            <person name="Kudrna D."/>
            <person name="Lee S."/>
            <person name="Talag J."/>
            <person name="Rajasekar S."/>
            <person name="Welchert J."/>
            <person name="Hsing Y.-I."/>
            <person name="Wing R.A."/>
        </authorList>
    </citation>
    <scope>NUCLEOTIDE SEQUENCE [LARGE SCALE GENOMIC DNA]</scope>
    <source>
        <strain evidence="1">SL10</strain>
    </source>
</reference>
<dbReference type="OMA" id="CKGKRAH"/>
<dbReference type="Gramene" id="ONIVA04G23520.1">
    <property type="protein sequence ID" value="ONIVA04G23520.1"/>
    <property type="gene ID" value="ONIVA04G23520"/>
</dbReference>
<dbReference type="AlphaFoldDB" id="A0A0E0H5L9"/>
<dbReference type="HOGENOM" id="CLU_163644_0_0_1"/>
<proteinExistence type="predicted"/>
<evidence type="ECO:0000313" key="2">
    <source>
        <dbReference type="Proteomes" id="UP000006591"/>
    </source>
</evidence>
<dbReference type="STRING" id="4536.A0A0E0H5L9"/>
<organism evidence="1">
    <name type="scientific">Oryza nivara</name>
    <name type="common">Indian wild rice</name>
    <name type="synonym">Oryza sativa f. spontanea</name>
    <dbReference type="NCBI Taxonomy" id="4536"/>
    <lineage>
        <taxon>Eukaryota</taxon>
        <taxon>Viridiplantae</taxon>
        <taxon>Streptophyta</taxon>
        <taxon>Embryophyta</taxon>
        <taxon>Tracheophyta</taxon>
        <taxon>Spermatophyta</taxon>
        <taxon>Magnoliopsida</taxon>
        <taxon>Liliopsida</taxon>
        <taxon>Poales</taxon>
        <taxon>Poaceae</taxon>
        <taxon>BOP clade</taxon>
        <taxon>Oryzoideae</taxon>
        <taxon>Oryzeae</taxon>
        <taxon>Oryzinae</taxon>
        <taxon>Oryza</taxon>
    </lineage>
</organism>
<dbReference type="EnsemblPlants" id="ONIVA04G23520.1">
    <property type="protein sequence ID" value="ONIVA04G23520.1"/>
    <property type="gene ID" value="ONIVA04G23520"/>
</dbReference>
<reference evidence="1" key="1">
    <citation type="submission" date="2015-04" db="UniProtKB">
        <authorList>
            <consortium name="EnsemblPlants"/>
        </authorList>
    </citation>
    <scope>IDENTIFICATION</scope>
    <source>
        <strain evidence="1">SL10</strain>
    </source>
</reference>
<accession>A0A0E0H5L9</accession>
<name>A0A0E0H5L9_ORYNI</name>